<dbReference type="PANTHER" id="PTHR15680:SF9">
    <property type="entry name" value="LARGE RIBOSOMAL SUBUNIT PROTEIN BL19M"/>
    <property type="match status" value="1"/>
</dbReference>
<organism evidence="5">
    <name type="scientific">Ostreococcus tauri</name>
    <name type="common">Marine green alga</name>
    <dbReference type="NCBI Taxonomy" id="70448"/>
    <lineage>
        <taxon>Eukaryota</taxon>
        <taxon>Viridiplantae</taxon>
        <taxon>Chlorophyta</taxon>
        <taxon>Mamiellophyceae</taxon>
        <taxon>Mamiellales</taxon>
        <taxon>Bathycoccaceae</taxon>
        <taxon>Ostreococcus</taxon>
    </lineage>
</organism>
<evidence type="ECO:0000256" key="3">
    <source>
        <dbReference type="ARBA" id="ARBA00023274"/>
    </source>
</evidence>
<evidence type="ECO:0000313" key="5">
    <source>
        <dbReference type="EMBL" id="OUS44935.1"/>
    </source>
</evidence>
<feature type="region of interest" description="Disordered" evidence="4">
    <location>
        <begin position="1"/>
        <end position="24"/>
    </location>
</feature>
<dbReference type="GO" id="GO:0006412">
    <property type="term" value="P:translation"/>
    <property type="evidence" value="ECO:0007669"/>
    <property type="project" value="InterPro"/>
</dbReference>
<dbReference type="PANTHER" id="PTHR15680">
    <property type="entry name" value="RIBOSOMAL PROTEIN L19"/>
    <property type="match status" value="1"/>
</dbReference>
<dbReference type="InterPro" id="IPR008991">
    <property type="entry name" value="Translation_prot_SH3-like_sf"/>
</dbReference>
<dbReference type="GO" id="GO:0022625">
    <property type="term" value="C:cytosolic large ribosomal subunit"/>
    <property type="evidence" value="ECO:0007669"/>
    <property type="project" value="TreeGrafter"/>
</dbReference>
<evidence type="ECO:0000256" key="2">
    <source>
        <dbReference type="ARBA" id="ARBA00022980"/>
    </source>
</evidence>
<protein>
    <submittedName>
        <fullName evidence="5">Ribosomal protein L19</fullName>
    </submittedName>
</protein>
<dbReference type="Pfam" id="PF01245">
    <property type="entry name" value="Ribosomal_L19"/>
    <property type="match status" value="1"/>
</dbReference>
<dbReference type="InterPro" id="IPR038657">
    <property type="entry name" value="Ribosomal_bL19_sf"/>
</dbReference>
<dbReference type="SUPFAM" id="SSF50104">
    <property type="entry name" value="Translation proteins SH3-like domain"/>
    <property type="match status" value="1"/>
</dbReference>
<evidence type="ECO:0000256" key="4">
    <source>
        <dbReference type="SAM" id="MobiDB-lite"/>
    </source>
</evidence>
<dbReference type="Gene3D" id="2.30.30.790">
    <property type="match status" value="1"/>
</dbReference>
<feature type="non-terminal residue" evidence="5">
    <location>
        <position position="255"/>
    </location>
</feature>
<keyword evidence="3" id="KW-0687">Ribonucleoprotein</keyword>
<sequence length="255" mass="28546">MIFVSNHHPLGKRHRHHPPQTPSRAARALRARVDMSAAVSFTRERAAVVASATKRATSYAHTNRKGLAAFVERASAKQMKGDLIPFRVGMTLKVGVTVAEGNKTRVQPYEGVVIAIHRAGVATTVTVRKTMQGFGVERVFPVHSPLCTFEEIRGAGKPVVRHFISLTMRARRRFSHPSQVRRAKLFYLRKLVGKQAKLKTRFLNPTRFVPPHASTPHAWTMTVTLRSSDDETFVVDDDVALCVARRPRRDARAET</sequence>
<gene>
    <name evidence="5" type="ORF">BE221DRAFT_47391</name>
</gene>
<dbReference type="PRINTS" id="PR00061">
    <property type="entry name" value="RIBOSOMALL19"/>
</dbReference>
<dbReference type="EMBL" id="KZ155795">
    <property type="protein sequence ID" value="OUS44935.1"/>
    <property type="molecule type" value="Genomic_DNA"/>
</dbReference>
<dbReference type="GO" id="GO:0003735">
    <property type="term" value="F:structural constituent of ribosome"/>
    <property type="evidence" value="ECO:0007669"/>
    <property type="project" value="InterPro"/>
</dbReference>
<evidence type="ECO:0000256" key="1">
    <source>
        <dbReference type="ARBA" id="ARBA00005781"/>
    </source>
</evidence>
<name>A0A1Y5ID77_OSTTA</name>
<comment type="similarity">
    <text evidence="1">Belongs to the bacterial ribosomal protein bL19 family.</text>
</comment>
<feature type="compositionally biased region" description="Basic residues" evidence="4">
    <location>
        <begin position="9"/>
        <end position="18"/>
    </location>
</feature>
<keyword evidence="2 5" id="KW-0689">Ribosomal protein</keyword>
<dbReference type="Proteomes" id="UP000195557">
    <property type="component" value="Unassembled WGS sequence"/>
</dbReference>
<accession>A0A1Y5ID77</accession>
<dbReference type="InterPro" id="IPR001857">
    <property type="entry name" value="Ribosomal_bL19"/>
</dbReference>
<dbReference type="AlphaFoldDB" id="A0A1Y5ID77"/>
<proteinExistence type="inferred from homology"/>
<reference evidence="5" key="1">
    <citation type="submission" date="2017-04" db="EMBL/GenBank/DDBJ databases">
        <title>Population genomics of picophytoplankton unveils novel chromosome hypervariability.</title>
        <authorList>
            <consortium name="DOE Joint Genome Institute"/>
            <person name="Blanc-Mathieu R."/>
            <person name="Krasovec M."/>
            <person name="Hebrard M."/>
            <person name="Yau S."/>
            <person name="Desgranges E."/>
            <person name="Martin J."/>
            <person name="Schackwitz W."/>
            <person name="Kuo A."/>
            <person name="Salin G."/>
            <person name="Donnadieu C."/>
            <person name="Desdevises Y."/>
            <person name="Sanchez-Ferandin S."/>
            <person name="Moreau H."/>
            <person name="Rivals E."/>
            <person name="Grigoriev I.V."/>
            <person name="Grimsley N."/>
            <person name="Eyre-Walker A."/>
            <person name="Piganeau G."/>
        </authorList>
    </citation>
    <scope>NUCLEOTIDE SEQUENCE [LARGE SCALE GENOMIC DNA]</scope>
    <source>
        <strain evidence="5">RCC 1115</strain>
    </source>
</reference>